<dbReference type="RefSeq" id="XP_026677584.1">
    <property type="nucleotide sequence ID" value="XM_026821783.1"/>
</dbReference>
<dbReference type="KEGG" id="dci:113466417"/>
<dbReference type="InterPro" id="IPR036259">
    <property type="entry name" value="MFS_trans_sf"/>
</dbReference>
<keyword evidence="2" id="KW-1133">Transmembrane helix</keyword>
<dbReference type="PaxDb" id="121845-A0A3Q0IMR3"/>
<evidence type="ECO:0000313" key="4">
    <source>
        <dbReference type="RefSeq" id="XP_026677584.1"/>
    </source>
</evidence>
<protein>
    <submittedName>
        <fullName evidence="4">Protein-L-isoaspartate O-methyltransferase domain-containing protein 1-like</fullName>
    </submittedName>
</protein>
<gene>
    <name evidence="4" type="primary">LOC113466417</name>
</gene>
<evidence type="ECO:0000256" key="1">
    <source>
        <dbReference type="ARBA" id="ARBA00005369"/>
    </source>
</evidence>
<organism evidence="3 4">
    <name type="scientific">Diaphorina citri</name>
    <name type="common">Asian citrus psyllid</name>
    <dbReference type="NCBI Taxonomy" id="121845"/>
    <lineage>
        <taxon>Eukaryota</taxon>
        <taxon>Metazoa</taxon>
        <taxon>Ecdysozoa</taxon>
        <taxon>Arthropoda</taxon>
        <taxon>Hexapoda</taxon>
        <taxon>Insecta</taxon>
        <taxon>Pterygota</taxon>
        <taxon>Neoptera</taxon>
        <taxon>Paraneoptera</taxon>
        <taxon>Hemiptera</taxon>
        <taxon>Sternorrhyncha</taxon>
        <taxon>Psylloidea</taxon>
        <taxon>Psyllidae</taxon>
        <taxon>Diaphorininae</taxon>
        <taxon>Diaphorina</taxon>
    </lineage>
</organism>
<dbReference type="PANTHER" id="PTHR11579:SF9">
    <property type="entry name" value="PROTEIN-L-ISOASPARTATE O-METHYLTRANSFERASE"/>
    <property type="match status" value="1"/>
</dbReference>
<keyword evidence="3" id="KW-1185">Reference proteome</keyword>
<evidence type="ECO:0000313" key="3">
    <source>
        <dbReference type="Proteomes" id="UP000079169"/>
    </source>
</evidence>
<dbReference type="SUPFAM" id="SSF103473">
    <property type="entry name" value="MFS general substrate transporter"/>
    <property type="match status" value="1"/>
</dbReference>
<accession>A0A3Q0IMR3</accession>
<dbReference type="Proteomes" id="UP000079169">
    <property type="component" value="Unplaced"/>
</dbReference>
<dbReference type="Gene3D" id="3.40.50.150">
    <property type="entry name" value="Vaccinia Virus protein VP39"/>
    <property type="match status" value="1"/>
</dbReference>
<feature type="transmembrane region" description="Helical" evidence="2">
    <location>
        <begin position="349"/>
        <end position="369"/>
    </location>
</feature>
<dbReference type="GO" id="GO:0005737">
    <property type="term" value="C:cytoplasm"/>
    <property type="evidence" value="ECO:0007669"/>
    <property type="project" value="TreeGrafter"/>
</dbReference>
<dbReference type="InterPro" id="IPR029063">
    <property type="entry name" value="SAM-dependent_MTases_sf"/>
</dbReference>
<dbReference type="CDD" id="cd02440">
    <property type="entry name" value="AdoMet_MTases"/>
    <property type="match status" value="1"/>
</dbReference>
<dbReference type="PANTHER" id="PTHR11579">
    <property type="entry name" value="PROTEIN-L-ISOASPARTATE O-METHYLTRANSFERASE"/>
    <property type="match status" value="1"/>
</dbReference>
<name>A0A3Q0IMR3_DIACI</name>
<sequence length="415" mass="46937">MLQTTPVRQMGGSISAGRSNAELVHNLATQHASTQAPQVEELMLGVDRRAYFLPGFEHFAYQDLAWKHNLIHLSAPVIYWEVLDRLQLKPGLSFLNLGSGTGYLSTMAGLVLGASGVNHGIELHQEVIDFALLKLEEFKMESESMDRYDFCEPVFVQGNCLNLPADVRQYDRVYCGAACPEDKESYMKNLIKVGGILVMPYRDYLVQIKRTGPNEYKTSSILVMPYRDYLVQIKRTGPNEYKTSRSMQVAYSSLQEPPVDGAVQHVKLHVKWLIQRSLKPLAVMHKSNRFIFSFQNLPPTPWGKIATSAPVIGLIIAQIGHDFGLFTIVTDLPKYMKDVLHFSITSNGILSALPLLLMWLMGILSGWIVDFLISKKNWSVTFVRKLFLTIGKLHTWQQPSQLNCLVRVTFTWKST</sequence>
<dbReference type="GO" id="GO:0004719">
    <property type="term" value="F:protein-L-isoaspartate (D-aspartate) O-methyltransferase activity"/>
    <property type="evidence" value="ECO:0007669"/>
    <property type="project" value="InterPro"/>
</dbReference>
<comment type="similarity">
    <text evidence="1">Belongs to the methyltransferase superfamily. L-isoaspartyl/D-aspartyl protein methyltransferase family.</text>
</comment>
<dbReference type="InterPro" id="IPR000682">
    <property type="entry name" value="PCMT"/>
</dbReference>
<reference evidence="4" key="1">
    <citation type="submission" date="2025-08" db="UniProtKB">
        <authorList>
            <consortium name="RefSeq"/>
        </authorList>
    </citation>
    <scope>IDENTIFICATION</scope>
</reference>
<dbReference type="AlphaFoldDB" id="A0A3Q0IMR3"/>
<dbReference type="STRING" id="121845.A0A3Q0IMR3"/>
<evidence type="ECO:0000256" key="2">
    <source>
        <dbReference type="SAM" id="Phobius"/>
    </source>
</evidence>
<dbReference type="Gene3D" id="1.20.1250.20">
    <property type="entry name" value="MFS general substrate transporter like domains"/>
    <property type="match status" value="1"/>
</dbReference>
<keyword evidence="2" id="KW-0812">Transmembrane</keyword>
<dbReference type="Pfam" id="PF01135">
    <property type="entry name" value="PCMT"/>
    <property type="match status" value="1"/>
</dbReference>
<dbReference type="SUPFAM" id="SSF53335">
    <property type="entry name" value="S-adenosyl-L-methionine-dependent methyltransferases"/>
    <property type="match status" value="1"/>
</dbReference>
<proteinExistence type="inferred from homology"/>
<keyword evidence="2" id="KW-0472">Membrane</keyword>
<dbReference type="GeneID" id="113466417"/>